<accession>A0AAW1KNF1</accession>
<comment type="similarity">
    <text evidence="1 7">Belongs to the AB hydrolase superfamily. Lipase family.</text>
</comment>
<dbReference type="SUPFAM" id="SSF53474">
    <property type="entry name" value="alpha/beta-Hydrolases"/>
    <property type="match status" value="1"/>
</dbReference>
<feature type="domain" description="Partial AB-hydrolase lipase" evidence="9">
    <location>
        <begin position="28"/>
        <end position="84"/>
    </location>
</feature>
<evidence type="ECO:0000313" key="11">
    <source>
        <dbReference type="Proteomes" id="UP001458880"/>
    </source>
</evidence>
<name>A0AAW1KNF1_POPJA</name>
<dbReference type="FunFam" id="3.40.50.1820:FF:000021">
    <property type="entry name" value="Lipase"/>
    <property type="match status" value="1"/>
</dbReference>
<dbReference type="Proteomes" id="UP001458880">
    <property type="component" value="Unassembled WGS sequence"/>
</dbReference>
<dbReference type="GO" id="GO:0016042">
    <property type="term" value="P:lipid catabolic process"/>
    <property type="evidence" value="ECO:0007669"/>
    <property type="project" value="UniProtKB-KW"/>
</dbReference>
<evidence type="ECO:0000256" key="3">
    <source>
        <dbReference type="ARBA" id="ARBA00022801"/>
    </source>
</evidence>
<sequence length="392" mass="44465">MSVVISVLDDDLFNDVSYTKNPDEDLNTPQIIRRHGYGSESHTIETKDGYLLTLHRISTNKNGLKGGQPVFLQHGLLSSSTDWVDGGDNAVAFLLADAGYDVWLGNSRGNVYSKAHTSIPIESAQFWNFSFHEMGIYDLPAALNYVSNINTQNGKIIYIGHSMGTTMFFIYSSLFPKEASQIEVMVAFAPVAYMTHLRSPVRYLAPFSKDFEWLARHLGANSFLPNGWILRLLAYECELMKYAKEICENIIFVLCGFDEEEFNTDLLPVVLAHIPAGTSTKTVIHYTQEIEDYGNFQCFDYGKEGNLKEYGTETPPLYNLTNIEVPTYLMYADNDLMVNPIDVQRLVSQLPKNIGTYEVPLKSFNHVDFLWGKDAKKLVYEPLLKFLQKYKT</sequence>
<dbReference type="PIRSF" id="PIRSF000862">
    <property type="entry name" value="Steryl_ester_lip"/>
    <property type="match status" value="1"/>
</dbReference>
<reference evidence="10 11" key="1">
    <citation type="journal article" date="2024" name="BMC Genomics">
        <title>De novo assembly and annotation of Popillia japonica's genome with initial clues to its potential as an invasive pest.</title>
        <authorList>
            <person name="Cucini C."/>
            <person name="Boschi S."/>
            <person name="Funari R."/>
            <person name="Cardaioli E."/>
            <person name="Iannotti N."/>
            <person name="Marturano G."/>
            <person name="Paoli F."/>
            <person name="Bruttini M."/>
            <person name="Carapelli A."/>
            <person name="Frati F."/>
            <person name="Nardi F."/>
        </authorList>
    </citation>
    <scope>NUCLEOTIDE SEQUENCE [LARGE SCALE GENOMIC DNA]</scope>
    <source>
        <strain evidence="10">DMR45628</strain>
    </source>
</reference>
<dbReference type="AlphaFoldDB" id="A0AAW1KNF1"/>
<evidence type="ECO:0000256" key="5">
    <source>
        <dbReference type="ARBA" id="ARBA00023098"/>
    </source>
</evidence>
<feature type="active site" description="Charge relay system" evidence="8">
    <location>
        <position position="335"/>
    </location>
</feature>
<evidence type="ECO:0000256" key="7">
    <source>
        <dbReference type="PIRNR" id="PIRNR000862"/>
    </source>
</evidence>
<evidence type="ECO:0000256" key="8">
    <source>
        <dbReference type="PIRSR" id="PIRSR000862-1"/>
    </source>
</evidence>
<keyword evidence="2" id="KW-0732">Signal</keyword>
<evidence type="ECO:0000256" key="1">
    <source>
        <dbReference type="ARBA" id="ARBA00010701"/>
    </source>
</evidence>
<organism evidence="10 11">
    <name type="scientific">Popillia japonica</name>
    <name type="common">Japanese beetle</name>
    <dbReference type="NCBI Taxonomy" id="7064"/>
    <lineage>
        <taxon>Eukaryota</taxon>
        <taxon>Metazoa</taxon>
        <taxon>Ecdysozoa</taxon>
        <taxon>Arthropoda</taxon>
        <taxon>Hexapoda</taxon>
        <taxon>Insecta</taxon>
        <taxon>Pterygota</taxon>
        <taxon>Neoptera</taxon>
        <taxon>Endopterygota</taxon>
        <taxon>Coleoptera</taxon>
        <taxon>Polyphaga</taxon>
        <taxon>Scarabaeiformia</taxon>
        <taxon>Scarabaeidae</taxon>
        <taxon>Rutelinae</taxon>
        <taxon>Popillia</taxon>
    </lineage>
</organism>
<evidence type="ECO:0000313" key="10">
    <source>
        <dbReference type="EMBL" id="KAK9720509.1"/>
    </source>
</evidence>
<dbReference type="EMBL" id="JASPKY010000210">
    <property type="protein sequence ID" value="KAK9720509.1"/>
    <property type="molecule type" value="Genomic_DNA"/>
</dbReference>
<proteinExistence type="inferred from homology"/>
<feature type="active site" description="Charge relay system" evidence="8">
    <location>
        <position position="366"/>
    </location>
</feature>
<dbReference type="Gene3D" id="3.40.50.1820">
    <property type="entry name" value="alpha/beta hydrolase"/>
    <property type="match status" value="1"/>
</dbReference>
<keyword evidence="4 7" id="KW-0442">Lipid degradation</keyword>
<feature type="active site" description="Nucleophile" evidence="8">
    <location>
        <position position="162"/>
    </location>
</feature>
<keyword evidence="5" id="KW-0443">Lipid metabolism</keyword>
<evidence type="ECO:0000256" key="4">
    <source>
        <dbReference type="ARBA" id="ARBA00022963"/>
    </source>
</evidence>
<gene>
    <name evidence="10" type="ORF">QE152_g22074</name>
</gene>
<keyword evidence="3 7" id="KW-0378">Hydrolase</keyword>
<dbReference type="InterPro" id="IPR025483">
    <property type="entry name" value="Lipase_euk"/>
</dbReference>
<protein>
    <recommendedName>
        <fullName evidence="7">Lipase</fullName>
    </recommendedName>
</protein>
<keyword evidence="6" id="KW-0325">Glycoprotein</keyword>
<evidence type="ECO:0000256" key="6">
    <source>
        <dbReference type="ARBA" id="ARBA00023180"/>
    </source>
</evidence>
<dbReference type="InterPro" id="IPR029058">
    <property type="entry name" value="AB_hydrolase_fold"/>
</dbReference>
<dbReference type="InterPro" id="IPR006693">
    <property type="entry name" value="AB_hydrolase_lipase"/>
</dbReference>
<evidence type="ECO:0000259" key="9">
    <source>
        <dbReference type="Pfam" id="PF04083"/>
    </source>
</evidence>
<dbReference type="Pfam" id="PF04083">
    <property type="entry name" value="Abhydro_lipase"/>
    <property type="match status" value="1"/>
</dbReference>
<comment type="caution">
    <text evidence="10">The sequence shown here is derived from an EMBL/GenBank/DDBJ whole genome shotgun (WGS) entry which is preliminary data.</text>
</comment>
<dbReference type="GO" id="GO:0016788">
    <property type="term" value="F:hydrolase activity, acting on ester bonds"/>
    <property type="evidence" value="ECO:0007669"/>
    <property type="project" value="InterPro"/>
</dbReference>
<keyword evidence="11" id="KW-1185">Reference proteome</keyword>
<evidence type="ECO:0000256" key="2">
    <source>
        <dbReference type="ARBA" id="ARBA00022729"/>
    </source>
</evidence>
<dbReference type="PANTHER" id="PTHR11005">
    <property type="entry name" value="LYSOSOMAL ACID LIPASE-RELATED"/>
    <property type="match status" value="1"/>
</dbReference>